<protein>
    <recommendedName>
        <fullName evidence="1">NACHT domain-containing protein</fullName>
    </recommendedName>
</protein>
<dbReference type="InterPro" id="IPR016024">
    <property type="entry name" value="ARM-type_fold"/>
</dbReference>
<accession>A0A5M9JRZ7</accession>
<dbReference type="EMBL" id="VICG01000005">
    <property type="protein sequence ID" value="KAA8571380.1"/>
    <property type="molecule type" value="Genomic_DNA"/>
</dbReference>
<dbReference type="InterPro" id="IPR007111">
    <property type="entry name" value="NACHT_NTPase"/>
</dbReference>
<sequence>MADESPLEPLFKNMLSIIKSYELFKEYPSLFVVYAHDTTAPELKDFPAASGVVGDCIKWFSDAGCKIRSDSTPPAAIDITGSQFCLLPFWESPENRVQIVILCGSLLLGKYMAHDKFKGFMNDIVKAHRATKIIGMSEQQLHNDIRIIQKKYCAEMGEGFHHVLTEIALLKTRDEGDKKRSTILFELNGTPEKCFPGYITEGNDYLRTVIGVDKDGSKYRCFLEILEKLGEHKIEETGSADLVRTMSRIYDEAVKDLGENHEINVEKYMPKVDAESHRWIVNQRQQASPNGADIGEARKALNKYTSSLSIRTVLGQRLPIDKYQVELKEMKSPQRTAIEEDHGISVSELCQGLRQGWKDQPRRILIQGGPGVGKTTICRQIMREFERILDDQIRWVFWVPLLRFSREQDLSTLFSKLYFEEDYQLANGIYQRIQNKDKDQDHTLLILDGWDEIRGTSSDFLERVEDLSFAEIKSYISRNPQNWRILKVPMLLHLLGSFWDKLKLRLNRRAPPVKDPTITMIYQIMVAELWRKDLSNFVKPPCSQEEASLLSDYYLSETVQPESDALGRIAVKLFDQQELPMDREAIDEICEADEQRRKHRWLAPNLTRTSFLHSDKFNEQPVYNFVHLTFQEFFAAQCLVQDFSLLRSHIRKYKYDSRFGMVFRFVAGLLEANQDDQVLEDFFNCVEEEPRDLLGPSHQRLLIHCLSQIQQSRLAKQRGFLENSMKSWLIFECSWREKSQLVTEIDFPDHIRGAILEDRTVDDKVKQRILESFAFQSNISPAIIALTPTWLLREDISSALKIALLWTWGPNNTIPGDVHKAMEKSLDHYDEWVRHATIHALRTISNIPHAKVNQLLKDNSWEVKRAVIQVIGDELNISEEIIKELIAVLGNKDEEPAVRAAIIQILDQEQNRPHTKSVHDAIKTCLDDHPEVSQHIPVTYESSNASALTNIQRSFNPKIVESKASDPSDLNRNQVVNTIPRYLAQAFNGSLNDTSPEFLNSLYPSWL</sequence>
<dbReference type="Pfam" id="PF05729">
    <property type="entry name" value="NACHT"/>
    <property type="match status" value="1"/>
</dbReference>
<evidence type="ECO:0000259" key="1">
    <source>
        <dbReference type="PROSITE" id="PS50837"/>
    </source>
</evidence>
<name>A0A5M9JRZ7_MONFR</name>
<dbReference type="Gene3D" id="3.40.50.300">
    <property type="entry name" value="P-loop containing nucleotide triphosphate hydrolases"/>
    <property type="match status" value="1"/>
</dbReference>
<dbReference type="SUPFAM" id="SSF52540">
    <property type="entry name" value="P-loop containing nucleoside triphosphate hydrolases"/>
    <property type="match status" value="1"/>
</dbReference>
<dbReference type="InterPro" id="IPR027417">
    <property type="entry name" value="P-loop_NTPase"/>
</dbReference>
<proteinExistence type="predicted"/>
<feature type="domain" description="NACHT" evidence="1">
    <location>
        <begin position="362"/>
        <end position="453"/>
    </location>
</feature>
<dbReference type="SUPFAM" id="SSF48371">
    <property type="entry name" value="ARM repeat"/>
    <property type="match status" value="1"/>
</dbReference>
<organism evidence="2 3">
    <name type="scientific">Monilinia fructicola</name>
    <name type="common">Brown rot fungus</name>
    <name type="synonym">Ciboria fructicola</name>
    <dbReference type="NCBI Taxonomy" id="38448"/>
    <lineage>
        <taxon>Eukaryota</taxon>
        <taxon>Fungi</taxon>
        <taxon>Dikarya</taxon>
        <taxon>Ascomycota</taxon>
        <taxon>Pezizomycotina</taxon>
        <taxon>Leotiomycetes</taxon>
        <taxon>Helotiales</taxon>
        <taxon>Sclerotiniaceae</taxon>
        <taxon>Monilinia</taxon>
    </lineage>
</organism>
<dbReference type="AlphaFoldDB" id="A0A5M9JRZ7"/>
<evidence type="ECO:0000313" key="3">
    <source>
        <dbReference type="Proteomes" id="UP000322873"/>
    </source>
</evidence>
<dbReference type="Pfam" id="PF13646">
    <property type="entry name" value="HEAT_2"/>
    <property type="match status" value="1"/>
</dbReference>
<dbReference type="Gene3D" id="1.25.10.10">
    <property type="entry name" value="Leucine-rich Repeat Variant"/>
    <property type="match status" value="1"/>
</dbReference>
<dbReference type="Proteomes" id="UP000322873">
    <property type="component" value="Unassembled WGS sequence"/>
</dbReference>
<evidence type="ECO:0000313" key="2">
    <source>
        <dbReference type="EMBL" id="KAA8571380.1"/>
    </source>
</evidence>
<keyword evidence="3" id="KW-1185">Reference proteome</keyword>
<dbReference type="InterPro" id="IPR011989">
    <property type="entry name" value="ARM-like"/>
</dbReference>
<comment type="caution">
    <text evidence="2">The sequence shown here is derived from an EMBL/GenBank/DDBJ whole genome shotgun (WGS) entry which is preliminary data.</text>
</comment>
<dbReference type="PANTHER" id="PTHR46844:SF1">
    <property type="entry name" value="SLR5058 PROTEIN"/>
    <property type="match status" value="1"/>
</dbReference>
<reference evidence="2 3" key="1">
    <citation type="submission" date="2019-06" db="EMBL/GenBank/DDBJ databases">
        <title>Genome Sequence of the Brown Rot Fungal Pathogen Monilinia fructicola.</title>
        <authorList>
            <person name="De Miccolis Angelini R.M."/>
            <person name="Landi L."/>
            <person name="Abate D."/>
            <person name="Pollastro S."/>
            <person name="Romanazzi G."/>
            <person name="Faretra F."/>
        </authorList>
    </citation>
    <scope>NUCLEOTIDE SEQUENCE [LARGE SCALE GENOMIC DNA]</scope>
    <source>
        <strain evidence="2 3">Mfrc123</strain>
    </source>
</reference>
<dbReference type="PANTHER" id="PTHR46844">
    <property type="entry name" value="SLR5058 PROTEIN"/>
    <property type="match status" value="1"/>
</dbReference>
<dbReference type="PROSITE" id="PS50837">
    <property type="entry name" value="NACHT"/>
    <property type="match status" value="1"/>
</dbReference>
<gene>
    <name evidence="2" type="ORF">EYC84_001383</name>
</gene>
<dbReference type="VEuPathDB" id="FungiDB:MFRU_074g00200"/>